<accession>A0ACD6ATX8</accession>
<organism evidence="1 2">
    <name type="scientific">Avena sativa</name>
    <name type="common">Oat</name>
    <dbReference type="NCBI Taxonomy" id="4498"/>
    <lineage>
        <taxon>Eukaryota</taxon>
        <taxon>Viridiplantae</taxon>
        <taxon>Streptophyta</taxon>
        <taxon>Embryophyta</taxon>
        <taxon>Tracheophyta</taxon>
        <taxon>Spermatophyta</taxon>
        <taxon>Magnoliopsida</taxon>
        <taxon>Liliopsida</taxon>
        <taxon>Poales</taxon>
        <taxon>Poaceae</taxon>
        <taxon>BOP clade</taxon>
        <taxon>Pooideae</taxon>
        <taxon>Poodae</taxon>
        <taxon>Poeae</taxon>
        <taxon>Poeae Chloroplast Group 1 (Aveneae type)</taxon>
        <taxon>Aveninae</taxon>
        <taxon>Avena</taxon>
    </lineage>
</organism>
<name>A0ACD6ATX8_AVESA</name>
<sequence length="303" mass="33911">MLWQSFEHCTDTILPGMKLWIKYNTHTINELLVSWKGPNDPSRGRFSYGSDPDMPLQLFLWDGELLVARSTPWTGYLVLSLRQDQVADAMNISHIIMYLAVVDNDDEIYLTYSLSDGTQPTRIVLTYSGMYQVQSWSSRSAAWAVLWEWPLACNHYNYCGQYGYCDETVSPVPTCKCLEGFEPANMEEWTSGRFSMGCRRKEQLHGCRDNFLALPEMKSPDRFTLVGGGHSTIEECAAECHHNCSCVGYVYRNVSGGMSGGDSVACLVWVGELVDAGKLSAEFGGETFYLRHAGMDAEGGNGF</sequence>
<dbReference type="Proteomes" id="UP001732700">
    <property type="component" value="Unassembled WGS sequence"/>
</dbReference>
<keyword evidence="2" id="KW-1185">Reference proteome</keyword>
<reference evidence="1" key="1">
    <citation type="submission" date="2025-09" db="UniProtKB">
        <authorList>
            <consortium name="EnsemblPlants"/>
        </authorList>
    </citation>
    <scope>IDENTIFICATION</scope>
</reference>
<evidence type="ECO:0000313" key="1">
    <source>
        <dbReference type="EnsemblPlants" id="AVESA.00010b.r2.UnG1444140.1.CDS.1"/>
    </source>
</evidence>
<dbReference type="EnsemblPlants" id="AVESA.00010b.r2.UnG1444140.1">
    <property type="protein sequence ID" value="AVESA.00010b.r2.UnG1444140.1.CDS.1"/>
    <property type="gene ID" value="AVESA.00010b.r2.UnG1444140"/>
</dbReference>
<evidence type="ECO:0000313" key="2">
    <source>
        <dbReference type="Proteomes" id="UP001732700"/>
    </source>
</evidence>
<protein>
    <submittedName>
        <fullName evidence="1">Uncharacterized protein</fullName>
    </submittedName>
</protein>
<proteinExistence type="predicted"/>